<dbReference type="SMART" id="SM00031">
    <property type="entry name" value="DED"/>
    <property type="match status" value="2"/>
</dbReference>
<dbReference type="Pfam" id="PF00078">
    <property type="entry name" value="RVT_1"/>
    <property type="match status" value="1"/>
</dbReference>
<proteinExistence type="predicted"/>
<dbReference type="AlphaFoldDB" id="A0A2B4RWF4"/>
<evidence type="ECO:0000313" key="3">
    <source>
        <dbReference type="EMBL" id="PFX21941.1"/>
    </source>
</evidence>
<dbReference type="CDD" id="cd00304">
    <property type="entry name" value="RT_like"/>
    <property type="match status" value="1"/>
</dbReference>
<accession>A0A2B4RWF4</accession>
<evidence type="ECO:0000259" key="1">
    <source>
        <dbReference type="PROSITE" id="PS50168"/>
    </source>
</evidence>
<feature type="domain" description="Reverse transcriptase" evidence="2">
    <location>
        <begin position="193"/>
        <end position="427"/>
    </location>
</feature>
<reference evidence="4" key="1">
    <citation type="journal article" date="2017" name="bioRxiv">
        <title>Comparative analysis of the genomes of Stylophora pistillata and Acropora digitifera provides evidence for extensive differences between species of corals.</title>
        <authorList>
            <person name="Voolstra C.R."/>
            <person name="Li Y."/>
            <person name="Liew Y.J."/>
            <person name="Baumgarten S."/>
            <person name="Zoccola D."/>
            <person name="Flot J.-F."/>
            <person name="Tambutte S."/>
            <person name="Allemand D."/>
            <person name="Aranda M."/>
        </authorList>
    </citation>
    <scope>NUCLEOTIDE SEQUENCE [LARGE SCALE GENOMIC DNA]</scope>
</reference>
<dbReference type="Proteomes" id="UP000225706">
    <property type="component" value="Unassembled WGS sequence"/>
</dbReference>
<keyword evidence="4" id="KW-1185">Reference proteome</keyword>
<dbReference type="InterPro" id="IPR011029">
    <property type="entry name" value="DEATH-like_dom_sf"/>
</dbReference>
<feature type="domain" description="DED" evidence="1">
    <location>
        <begin position="5"/>
        <end position="84"/>
    </location>
</feature>
<dbReference type="InterPro" id="IPR058912">
    <property type="entry name" value="HTH_animal"/>
</dbReference>
<dbReference type="GO" id="GO:0042981">
    <property type="term" value="P:regulation of apoptotic process"/>
    <property type="evidence" value="ECO:0007669"/>
    <property type="project" value="InterPro"/>
</dbReference>
<dbReference type="Pfam" id="PF26215">
    <property type="entry name" value="HTH_animal"/>
    <property type="match status" value="1"/>
</dbReference>
<name>A0A2B4RWF4_STYPI</name>
<dbReference type="PROSITE" id="PS50168">
    <property type="entry name" value="DED"/>
    <property type="match status" value="2"/>
</dbReference>
<protein>
    <recommendedName>
        <fullName evidence="5">Reverse transcriptase domain-containing protein</fullName>
    </recommendedName>
</protein>
<dbReference type="Pfam" id="PF01335">
    <property type="entry name" value="DED"/>
    <property type="match status" value="1"/>
</dbReference>
<feature type="domain" description="DED" evidence="1">
    <location>
        <begin position="91"/>
        <end position="172"/>
    </location>
</feature>
<comment type="caution">
    <text evidence="3">The sequence shown here is derived from an EMBL/GenBank/DDBJ whole genome shotgun (WGS) entry which is preliminary data.</text>
</comment>
<dbReference type="InterPro" id="IPR013087">
    <property type="entry name" value="Znf_C2H2_type"/>
</dbReference>
<dbReference type="PANTHER" id="PTHR21301">
    <property type="entry name" value="REVERSE TRANSCRIPTASE"/>
    <property type="match status" value="1"/>
</dbReference>
<evidence type="ECO:0008006" key="5">
    <source>
        <dbReference type="Google" id="ProtNLM"/>
    </source>
</evidence>
<dbReference type="OrthoDB" id="5979974at2759"/>
<evidence type="ECO:0000259" key="2">
    <source>
        <dbReference type="PROSITE" id="PS50878"/>
    </source>
</evidence>
<dbReference type="PROSITE" id="PS50878">
    <property type="entry name" value="RT_POL"/>
    <property type="match status" value="1"/>
</dbReference>
<dbReference type="Gene3D" id="1.10.533.10">
    <property type="entry name" value="Death Domain, Fas"/>
    <property type="match status" value="3"/>
</dbReference>
<sequence>MSVVKYRNMLYQFSKEIDWQNEREQIRFICQGFLPDGFVDDITDVISLLTKLEEENLLGIDRLYVLKELLKELEKWDLLRIVEQFEVKRKDYKQLLEQISRALDEPNELQRLISICRRQNLIAREGGAHIVNINALLSELEQQNNLGIENLTILKTLATEVEKPDLCKLVEEFEKKRKHEDDAERERKEWEHCKRRTKVCRKGSRLAHLYGLPKTHKQQLSMRPILSSTGTYNFALAKWLEEKLKPLSLNQHTICDIFSFAEVIRETPLNPNDILVSYDVCALFTNVPLDETIEIIAEKAFKNNWFNETHGLNLTKTGLTELLRIATKDQLFQFDGQLYEQVDGVAMGSPLGPLMANVFLCSIEEQLDRNNKLPSFYKRYVDDTLATMPNIQAATAFLSTLNECHPAIQFTMEIAENNKLPFLGMMIEKNGCHLTTSVYHKPTDTGLLLHYQSHVDQRYKRSLLNTMLNRAYRLSSTKESFTKECQHLKRMFTKLKYPVKLINSAIAWYTSSTIQSRHETPTELDAATQKPVRITLPFKDQKSADTVRHQLKDLGRKIGTDLQPVFTSRKIEGKLKIQEEKPALINHQCVVYTFKCDSCDADYIGYTTRHLHQRIEEHKASVIGKHLREAHVVTPHCTFRNLTGGAVVVTTWMVLRGSPSMEEFVKAFQGGVLPLGNFLRAISEGSIRFTVQANTISALEKLWQSYQDKTLQTKLQEFLVTQEIKQLADGQVTLTVPIDEDEYRNALFDFIKSETEGLETRGEEKRGLKYRTSSDSDLLRMRGLVSENGKDVAQVKEFMSFQGKIRGEEFLENLPETESIIARTIDSGEGTWRSAPSECGSEEGAEESIQEKLNQVEEWITDAMEHLDRALSKLGGTALTEAILRVRVNPVREELENCRETIHNFKSGKVIRGDEMVSVLCIAKESLLSPKLSTEGAIQIMKTYLQLDQDQLTHPTIEGKKNIRLMARAAKHSNRTDVFHYLRTITPPGTTGPLLPDDMPINYIPLRTLRHLTIRLSGEDEWKVIAEKLGSTPEEIRFLGIRERNPMQTVLSFVRGRRLTTVGTLYDYINESGLPVVADLL</sequence>
<dbReference type="PROSITE" id="PS00028">
    <property type="entry name" value="ZINC_FINGER_C2H2_1"/>
    <property type="match status" value="1"/>
</dbReference>
<dbReference type="InterPro" id="IPR000477">
    <property type="entry name" value="RT_dom"/>
</dbReference>
<gene>
    <name evidence="3" type="ORF">AWC38_SpisGene13552</name>
</gene>
<evidence type="ECO:0000313" key="4">
    <source>
        <dbReference type="Proteomes" id="UP000225706"/>
    </source>
</evidence>
<organism evidence="3 4">
    <name type="scientific">Stylophora pistillata</name>
    <name type="common">Smooth cauliflower coral</name>
    <dbReference type="NCBI Taxonomy" id="50429"/>
    <lineage>
        <taxon>Eukaryota</taxon>
        <taxon>Metazoa</taxon>
        <taxon>Cnidaria</taxon>
        <taxon>Anthozoa</taxon>
        <taxon>Hexacorallia</taxon>
        <taxon>Scleractinia</taxon>
        <taxon>Astrocoeniina</taxon>
        <taxon>Pocilloporidae</taxon>
        <taxon>Stylophora</taxon>
    </lineage>
</organism>
<dbReference type="SUPFAM" id="SSF47986">
    <property type="entry name" value="DEATH domain"/>
    <property type="match status" value="3"/>
</dbReference>
<dbReference type="EMBL" id="LSMT01000257">
    <property type="protein sequence ID" value="PFX21941.1"/>
    <property type="molecule type" value="Genomic_DNA"/>
</dbReference>
<dbReference type="PANTHER" id="PTHR21301:SF10">
    <property type="entry name" value="REVERSE TRANSCRIPTASE DOMAIN-CONTAINING PROTEIN"/>
    <property type="match status" value="1"/>
</dbReference>
<dbReference type="InterPro" id="IPR001875">
    <property type="entry name" value="DED_dom"/>
</dbReference>